<feature type="transmembrane region" description="Helical" evidence="1">
    <location>
        <begin position="163"/>
        <end position="185"/>
    </location>
</feature>
<feature type="transmembrane region" description="Helical" evidence="1">
    <location>
        <begin position="99"/>
        <end position="121"/>
    </location>
</feature>
<feature type="transmembrane region" description="Helical" evidence="1">
    <location>
        <begin position="192"/>
        <end position="214"/>
    </location>
</feature>
<dbReference type="Proteomes" id="UP000226106">
    <property type="component" value="Unassembled WGS sequence"/>
</dbReference>
<feature type="transmembrane region" description="Helical" evidence="1">
    <location>
        <begin position="54"/>
        <end position="78"/>
    </location>
</feature>
<name>A0A9X7AQH7_BACTU</name>
<evidence type="ECO:0000313" key="2">
    <source>
        <dbReference type="EMBL" id="PFT49193.1"/>
    </source>
</evidence>
<keyword evidence="1" id="KW-1133">Transmembrane helix</keyword>
<feature type="transmembrane region" description="Helical" evidence="1">
    <location>
        <begin position="21"/>
        <end position="42"/>
    </location>
</feature>
<evidence type="ECO:0000256" key="1">
    <source>
        <dbReference type="SAM" id="Phobius"/>
    </source>
</evidence>
<dbReference type="AlphaFoldDB" id="A0A9X7AQH7"/>
<evidence type="ECO:0000313" key="3">
    <source>
        <dbReference type="Proteomes" id="UP000226106"/>
    </source>
</evidence>
<dbReference type="EMBL" id="NVCO01000016">
    <property type="protein sequence ID" value="PFT49193.1"/>
    <property type="molecule type" value="Genomic_DNA"/>
</dbReference>
<sequence>MWFIKEIKLLAMDFFHKRAYLFLWLLLLLFCTLYLVKIAVPIKGDMGFPQFFDYFFSNFTFVFPVLPLFLFFLAFVLIPFFEPLRFIRYIKKERIFASLLLRIFLTVFLFTALYLGCGFILGGLYSGQWENIWITKNGLPYLTYGEQLQLNDYFNTYWMITRYFLTSLLLFNMLGILFALFYILIPRYTYSFIIVCTITILDNTLQKMHGISFINQPLSLGLTEWLMPETFQTTLFMFGGMCIIFTALLYIAIEKKDYFNTNTADNGKNN</sequence>
<protein>
    <submittedName>
        <fullName evidence="2">Uncharacterized protein</fullName>
    </submittedName>
</protein>
<gene>
    <name evidence="2" type="ORF">COK72_06500</name>
</gene>
<organism evidence="2 3">
    <name type="scientific">Bacillus thuringiensis</name>
    <dbReference type="NCBI Taxonomy" id="1428"/>
    <lineage>
        <taxon>Bacteria</taxon>
        <taxon>Bacillati</taxon>
        <taxon>Bacillota</taxon>
        <taxon>Bacilli</taxon>
        <taxon>Bacillales</taxon>
        <taxon>Bacillaceae</taxon>
        <taxon>Bacillus</taxon>
        <taxon>Bacillus cereus group</taxon>
    </lineage>
</organism>
<proteinExistence type="predicted"/>
<feature type="transmembrane region" description="Helical" evidence="1">
    <location>
        <begin position="234"/>
        <end position="253"/>
    </location>
</feature>
<reference evidence="2 3" key="1">
    <citation type="submission" date="2017-09" db="EMBL/GenBank/DDBJ databases">
        <title>Large-scale bioinformatics analysis of Bacillus genomes uncovers conserved roles of natural products in bacterial physiology.</title>
        <authorList>
            <consortium name="Agbiome Team Llc"/>
            <person name="Bleich R.M."/>
            <person name="Grubbs K.J."/>
            <person name="Santa Maria K.C."/>
            <person name="Allen S.E."/>
            <person name="Farag S."/>
            <person name="Shank E.A."/>
            <person name="Bowers A."/>
        </authorList>
    </citation>
    <scope>NUCLEOTIDE SEQUENCE [LARGE SCALE GENOMIC DNA]</scope>
    <source>
        <strain evidence="2 3">AFS065400</strain>
    </source>
</reference>
<comment type="caution">
    <text evidence="2">The sequence shown here is derived from an EMBL/GenBank/DDBJ whole genome shotgun (WGS) entry which is preliminary data.</text>
</comment>
<keyword evidence="1" id="KW-0812">Transmembrane</keyword>
<accession>A0A9X7AQH7</accession>
<keyword evidence="1" id="KW-0472">Membrane</keyword>